<dbReference type="PROSITE" id="PS00895">
    <property type="entry name" value="3_HYDROXYISOBUT_DH"/>
    <property type="match status" value="1"/>
</dbReference>
<evidence type="ECO:0000259" key="4">
    <source>
        <dbReference type="Pfam" id="PF03446"/>
    </source>
</evidence>
<keyword evidence="3" id="KW-0520">NAD</keyword>
<dbReference type="EMBL" id="BOMS01000135">
    <property type="protein sequence ID" value="GIE71908.1"/>
    <property type="molecule type" value="Genomic_DNA"/>
</dbReference>
<sequence>MTVGFLGLGTMGRPMALNLARAGTDLIVWNRSPAAAEALRAEGAAVAPAVPDLFARSEVVLMMLADDRVTDQVLDRDSAAFADLVAGRTLVQMGTTAPAWSRGLAEQVADAGGHYVEAPVSGSRVPAEAAQLVAMLAGADTDLDVVTPLLRPLCREIVRCGPVPNGLLMKLAVNTFLISMVTGLAEAFHFAERHRLDLATLLAALDAGPMASPVSRLKGRKLLDRDFTAQASIRDVLYNNHLIVEAAETAGIPSPLLDACLELYAETSSAGHASDDMAAVIQALEMRSPHL</sequence>
<evidence type="ECO:0000313" key="6">
    <source>
        <dbReference type="EMBL" id="GIE71908.1"/>
    </source>
</evidence>
<proteinExistence type="inferred from homology"/>
<dbReference type="Pfam" id="PF14833">
    <property type="entry name" value="NAD_binding_11"/>
    <property type="match status" value="1"/>
</dbReference>
<keyword evidence="2" id="KW-0560">Oxidoreductase</keyword>
<evidence type="ECO:0000313" key="7">
    <source>
        <dbReference type="Proteomes" id="UP000624709"/>
    </source>
</evidence>
<dbReference type="PIRSF" id="PIRSF000103">
    <property type="entry name" value="HIBADH"/>
    <property type="match status" value="1"/>
</dbReference>
<feature type="domain" description="3-hydroxyisobutyrate dehydrogenase-like NAD-binding" evidence="5">
    <location>
        <begin position="166"/>
        <end position="283"/>
    </location>
</feature>
<dbReference type="Pfam" id="PF03446">
    <property type="entry name" value="NAD_binding_2"/>
    <property type="match status" value="1"/>
</dbReference>
<keyword evidence="7" id="KW-1185">Reference proteome</keyword>
<reference evidence="6 7" key="1">
    <citation type="submission" date="2021-01" db="EMBL/GenBank/DDBJ databases">
        <title>Whole genome shotgun sequence of Actinoplanes palleronii NBRC 14916.</title>
        <authorList>
            <person name="Komaki H."/>
            <person name="Tamura T."/>
        </authorList>
    </citation>
    <scope>NUCLEOTIDE SEQUENCE [LARGE SCALE GENOMIC DNA]</scope>
    <source>
        <strain evidence="6 7">NBRC 14916</strain>
    </source>
</reference>
<accession>A0ABQ4BMK2</accession>
<dbReference type="InterPro" id="IPR006115">
    <property type="entry name" value="6PGDH_NADP-bd"/>
</dbReference>
<name>A0ABQ4BMK2_9ACTN</name>
<dbReference type="InterPro" id="IPR036291">
    <property type="entry name" value="NAD(P)-bd_dom_sf"/>
</dbReference>
<dbReference type="InterPro" id="IPR002204">
    <property type="entry name" value="3-OH-isobutyrate_DH-rel_CS"/>
</dbReference>
<evidence type="ECO:0000256" key="2">
    <source>
        <dbReference type="ARBA" id="ARBA00023002"/>
    </source>
</evidence>
<comment type="similarity">
    <text evidence="1">Belongs to the HIBADH-related family.</text>
</comment>
<comment type="caution">
    <text evidence="6">The sequence shown here is derived from an EMBL/GenBank/DDBJ whole genome shotgun (WGS) entry which is preliminary data.</text>
</comment>
<evidence type="ECO:0000256" key="1">
    <source>
        <dbReference type="ARBA" id="ARBA00009080"/>
    </source>
</evidence>
<protein>
    <submittedName>
        <fullName evidence="6">2-hydroxy-3-oxopropionate reductase</fullName>
    </submittedName>
</protein>
<dbReference type="InterPro" id="IPR008927">
    <property type="entry name" value="6-PGluconate_DH-like_C_sf"/>
</dbReference>
<dbReference type="SUPFAM" id="SSF48179">
    <property type="entry name" value="6-phosphogluconate dehydrogenase C-terminal domain-like"/>
    <property type="match status" value="1"/>
</dbReference>
<dbReference type="Proteomes" id="UP000624709">
    <property type="component" value="Unassembled WGS sequence"/>
</dbReference>
<gene>
    <name evidence="6" type="ORF">Apa02nite_080160</name>
</gene>
<dbReference type="Gene3D" id="1.10.1040.10">
    <property type="entry name" value="N-(1-d-carboxylethyl)-l-norvaline Dehydrogenase, domain 2"/>
    <property type="match status" value="1"/>
</dbReference>
<organism evidence="6 7">
    <name type="scientific">Actinoplanes palleronii</name>
    <dbReference type="NCBI Taxonomy" id="113570"/>
    <lineage>
        <taxon>Bacteria</taxon>
        <taxon>Bacillati</taxon>
        <taxon>Actinomycetota</taxon>
        <taxon>Actinomycetes</taxon>
        <taxon>Micromonosporales</taxon>
        <taxon>Micromonosporaceae</taxon>
        <taxon>Actinoplanes</taxon>
    </lineage>
</organism>
<feature type="domain" description="6-phosphogluconate dehydrogenase NADP-binding" evidence="4">
    <location>
        <begin position="2"/>
        <end position="158"/>
    </location>
</feature>
<dbReference type="InterPro" id="IPR015815">
    <property type="entry name" value="HIBADH-related"/>
</dbReference>
<dbReference type="PANTHER" id="PTHR43580">
    <property type="entry name" value="OXIDOREDUCTASE GLYR1-RELATED"/>
    <property type="match status" value="1"/>
</dbReference>
<evidence type="ECO:0000259" key="5">
    <source>
        <dbReference type="Pfam" id="PF14833"/>
    </source>
</evidence>
<dbReference type="InterPro" id="IPR051265">
    <property type="entry name" value="HIBADH-related_NP60_sf"/>
</dbReference>
<dbReference type="Gene3D" id="3.40.50.720">
    <property type="entry name" value="NAD(P)-binding Rossmann-like Domain"/>
    <property type="match status" value="1"/>
</dbReference>
<dbReference type="SUPFAM" id="SSF51735">
    <property type="entry name" value="NAD(P)-binding Rossmann-fold domains"/>
    <property type="match status" value="1"/>
</dbReference>
<dbReference type="InterPro" id="IPR013328">
    <property type="entry name" value="6PGD_dom2"/>
</dbReference>
<dbReference type="InterPro" id="IPR029154">
    <property type="entry name" value="HIBADH-like_NADP-bd"/>
</dbReference>
<dbReference type="PANTHER" id="PTHR43580:SF2">
    <property type="entry name" value="CYTOKINE-LIKE NUCLEAR FACTOR N-PAC"/>
    <property type="match status" value="1"/>
</dbReference>
<evidence type="ECO:0000256" key="3">
    <source>
        <dbReference type="ARBA" id="ARBA00023027"/>
    </source>
</evidence>